<reference evidence="3" key="2">
    <citation type="submission" date="2020-09" db="EMBL/GenBank/DDBJ databases">
        <authorList>
            <person name="Sun Q."/>
            <person name="Ohkuma M."/>
        </authorList>
    </citation>
    <scope>NUCLEOTIDE SEQUENCE</scope>
    <source>
        <strain evidence="3">JCM 17251</strain>
    </source>
</reference>
<dbReference type="AlphaFoldDB" id="A0A918D2Y2"/>
<feature type="transmembrane region" description="Helical" evidence="1">
    <location>
        <begin position="31"/>
        <end position="53"/>
    </location>
</feature>
<dbReference type="InterPro" id="IPR025007">
    <property type="entry name" value="DUF3899"/>
</dbReference>
<protein>
    <recommendedName>
        <fullName evidence="2">DUF3899 domain-containing protein</fullName>
    </recommendedName>
</protein>
<evidence type="ECO:0000313" key="3">
    <source>
        <dbReference type="EMBL" id="GGN60307.1"/>
    </source>
</evidence>
<keyword evidence="1" id="KW-0812">Transmembrane</keyword>
<sequence>MLKKILIWNSITQLLVLLLAMIFYKRADLLAYINVSFIIGTALILIAMAGYVIKGRFFDIIFYSFQHTFSNVTEKDRRPLSRLVPQNYQLPLITGMVTILLMLLALSLY</sequence>
<gene>
    <name evidence="3" type="ORF">GCM10007971_24300</name>
</gene>
<feature type="transmembrane region" description="Helical" evidence="1">
    <location>
        <begin position="6"/>
        <end position="24"/>
    </location>
</feature>
<comment type="caution">
    <text evidence="3">The sequence shown here is derived from an EMBL/GenBank/DDBJ whole genome shotgun (WGS) entry which is preliminary data.</text>
</comment>
<dbReference type="Pfam" id="PF13038">
    <property type="entry name" value="DUF3899"/>
    <property type="match status" value="1"/>
</dbReference>
<keyword evidence="4" id="KW-1185">Reference proteome</keyword>
<feature type="domain" description="DUF3899" evidence="2">
    <location>
        <begin position="33"/>
        <end position="79"/>
    </location>
</feature>
<dbReference type="EMBL" id="BMOS01000016">
    <property type="protein sequence ID" value="GGN60307.1"/>
    <property type="molecule type" value="Genomic_DNA"/>
</dbReference>
<feature type="transmembrane region" description="Helical" evidence="1">
    <location>
        <begin position="88"/>
        <end position="108"/>
    </location>
</feature>
<dbReference type="RefSeq" id="WP_188857727.1">
    <property type="nucleotide sequence ID" value="NZ_BMOS01000016.1"/>
</dbReference>
<evidence type="ECO:0000313" key="4">
    <source>
        <dbReference type="Proteomes" id="UP000624041"/>
    </source>
</evidence>
<evidence type="ECO:0000256" key="1">
    <source>
        <dbReference type="SAM" id="Phobius"/>
    </source>
</evidence>
<accession>A0A918D2Y2</accession>
<keyword evidence="1" id="KW-1133">Transmembrane helix</keyword>
<dbReference type="Proteomes" id="UP000624041">
    <property type="component" value="Unassembled WGS sequence"/>
</dbReference>
<reference evidence="3" key="1">
    <citation type="journal article" date="2014" name="Int. J. Syst. Evol. Microbiol.">
        <title>Complete genome sequence of Corynebacterium casei LMG S-19264T (=DSM 44701T), isolated from a smear-ripened cheese.</title>
        <authorList>
            <consortium name="US DOE Joint Genome Institute (JGI-PGF)"/>
            <person name="Walter F."/>
            <person name="Albersmeier A."/>
            <person name="Kalinowski J."/>
            <person name="Ruckert C."/>
        </authorList>
    </citation>
    <scope>NUCLEOTIDE SEQUENCE</scope>
    <source>
        <strain evidence="3">JCM 17251</strain>
    </source>
</reference>
<keyword evidence="1" id="KW-0472">Membrane</keyword>
<evidence type="ECO:0000259" key="2">
    <source>
        <dbReference type="Pfam" id="PF13038"/>
    </source>
</evidence>
<name>A0A918D2Y2_9BACI</name>
<organism evidence="3 4">
    <name type="scientific">Oceanobacillus indicireducens</name>
    <dbReference type="NCBI Taxonomy" id="1004261"/>
    <lineage>
        <taxon>Bacteria</taxon>
        <taxon>Bacillati</taxon>
        <taxon>Bacillota</taxon>
        <taxon>Bacilli</taxon>
        <taxon>Bacillales</taxon>
        <taxon>Bacillaceae</taxon>
        <taxon>Oceanobacillus</taxon>
    </lineage>
</organism>
<proteinExistence type="predicted"/>